<evidence type="ECO:0000256" key="2">
    <source>
        <dbReference type="SAM" id="Phobius"/>
    </source>
</evidence>
<reference evidence="3" key="2">
    <citation type="journal article" date="2019" name="Genome Biol. Evol.">
        <title>Day and night: Metabolic profiles and evolutionary relationships of six axenic non-marine cyanobacteria.</title>
        <authorList>
            <person name="Will S.E."/>
            <person name="Henke P."/>
            <person name="Boedeker C."/>
            <person name="Huang S."/>
            <person name="Brinkmann H."/>
            <person name="Rohde M."/>
            <person name="Jarek M."/>
            <person name="Friedl T."/>
            <person name="Seufert S."/>
            <person name="Schumacher M."/>
            <person name="Overmann J."/>
            <person name="Neumann-Schaal M."/>
            <person name="Petersen J."/>
        </authorList>
    </citation>
    <scope>NUCLEOTIDE SEQUENCE [LARGE SCALE GENOMIC DNA]</scope>
    <source>
        <strain evidence="3">PCC 7102</strain>
    </source>
</reference>
<dbReference type="Pfam" id="PF14516">
    <property type="entry name" value="AAA_35"/>
    <property type="match status" value="1"/>
</dbReference>
<comment type="caution">
    <text evidence="3">The sequence shown here is derived from an EMBL/GenBank/DDBJ whole genome shotgun (WGS) entry which is preliminary data.</text>
</comment>
<feature type="coiled-coil region" evidence="1">
    <location>
        <begin position="449"/>
        <end position="476"/>
    </location>
</feature>
<dbReference type="OrthoDB" id="580957at2"/>
<sequence>MNNASKSIYRVGGTLPANHPSYVIRQADYELYNLLKDGEFCYVLNSRQMGKSSLQVQTQSTLENEGIICANIDLQAIIEKQITSEQLYKGILYELVGQLDLDVHLNDWWQQHNQLSAIQRFSLFVEKILLIQVDKNIVIFIDEIDKLLSLNFPCDDFLGVIRSFYNKSATNPDYKRLSLCLLGVARPSDLIQDKERTPFNIGKAINLSGFQFKKCDALIQGLSIISQHPETVFQEVLNWTGGQPFLTQKLCNLILQSSELILTGNEKEKVKQIVKSRILDNWESQDNPEHLKSIRDRILNNKRYTGRLLNLYNNILDFENNQKGKVTASDSYEVWQLRLSGLVIKENDNLRISNQIYKRVFGKLWINRELNQWLPFTESLRQWETNQDKSRLLKGQELKDALLWATDKNLNDDAYKFLITSQGLENKELQGLLDSQELKSSLTYVNPDPEILKRELEKQQNLLEEEKEKNNIVQKQIKRTKFYFKIAKILICILFFPSLLGFIVGYSYINSNLHKFYPRAIEAETLKKNQPGIMQEPQQRDDCKCP</sequence>
<keyword evidence="4" id="KW-1185">Reference proteome</keyword>
<dbReference type="SUPFAM" id="SSF52540">
    <property type="entry name" value="P-loop containing nucleoside triphosphate hydrolases"/>
    <property type="match status" value="1"/>
</dbReference>
<evidence type="ECO:0000313" key="3">
    <source>
        <dbReference type="EMBL" id="RUS95611.1"/>
    </source>
</evidence>
<evidence type="ECO:0000313" key="4">
    <source>
        <dbReference type="Proteomes" id="UP000271624"/>
    </source>
</evidence>
<reference evidence="3" key="1">
    <citation type="submission" date="2018-12" db="EMBL/GenBank/DDBJ databases">
        <authorList>
            <person name="Will S."/>
            <person name="Neumann-Schaal M."/>
            <person name="Henke P."/>
        </authorList>
    </citation>
    <scope>NUCLEOTIDE SEQUENCE</scope>
    <source>
        <strain evidence="3">PCC 7102</strain>
    </source>
</reference>
<keyword evidence="2" id="KW-0472">Membrane</keyword>
<feature type="transmembrane region" description="Helical" evidence="2">
    <location>
        <begin position="486"/>
        <end position="509"/>
    </location>
</feature>
<dbReference type="InterPro" id="IPR027417">
    <property type="entry name" value="P-loop_NTPase"/>
</dbReference>
<accession>A0A433UP51</accession>
<dbReference type="Gene3D" id="3.40.50.300">
    <property type="entry name" value="P-loop containing nucleotide triphosphate hydrolases"/>
    <property type="match status" value="1"/>
</dbReference>
<dbReference type="EMBL" id="RSCL01000040">
    <property type="protein sequence ID" value="RUS95611.1"/>
    <property type="molecule type" value="Genomic_DNA"/>
</dbReference>
<dbReference type="AlphaFoldDB" id="A0A433UP51"/>
<dbReference type="RefSeq" id="WP_158632986.1">
    <property type="nucleotide sequence ID" value="NZ_RSCL01000040.1"/>
</dbReference>
<protein>
    <submittedName>
        <fullName evidence="3">Uncharacterized protein</fullName>
    </submittedName>
</protein>
<gene>
    <name evidence="3" type="ORF">DSM106972_089670</name>
</gene>
<proteinExistence type="predicted"/>
<keyword evidence="2" id="KW-1133">Transmembrane helix</keyword>
<evidence type="ECO:0000256" key="1">
    <source>
        <dbReference type="SAM" id="Coils"/>
    </source>
</evidence>
<organism evidence="3 4">
    <name type="scientific">Dulcicalothrix desertica PCC 7102</name>
    <dbReference type="NCBI Taxonomy" id="232991"/>
    <lineage>
        <taxon>Bacteria</taxon>
        <taxon>Bacillati</taxon>
        <taxon>Cyanobacteriota</taxon>
        <taxon>Cyanophyceae</taxon>
        <taxon>Nostocales</taxon>
        <taxon>Calotrichaceae</taxon>
        <taxon>Dulcicalothrix</taxon>
    </lineage>
</organism>
<dbReference type="Proteomes" id="UP000271624">
    <property type="component" value="Unassembled WGS sequence"/>
</dbReference>
<name>A0A433UP51_9CYAN</name>
<keyword evidence="2" id="KW-0812">Transmembrane</keyword>
<keyword evidence="1" id="KW-0175">Coiled coil</keyword>